<dbReference type="SUPFAM" id="SSF75169">
    <property type="entry name" value="DsrEFH-like"/>
    <property type="match status" value="1"/>
</dbReference>
<protein>
    <submittedName>
        <fullName evidence="1">Sulfur relay (Sulfurtransferase) complex TusBCD TusD component (DsrE family)</fullName>
    </submittedName>
</protein>
<dbReference type="RefSeq" id="WP_121012251.1">
    <property type="nucleotide sequence ID" value="NZ_RCCJ01000001.1"/>
</dbReference>
<gene>
    <name evidence="1" type="ORF">BCF55_1513</name>
</gene>
<name>A0A497XSE3_9AQUI</name>
<evidence type="ECO:0000313" key="2">
    <source>
        <dbReference type="Proteomes" id="UP000267841"/>
    </source>
</evidence>
<dbReference type="Proteomes" id="UP000267841">
    <property type="component" value="Unassembled WGS sequence"/>
</dbReference>
<keyword evidence="2" id="KW-1185">Reference proteome</keyword>
<dbReference type="Pfam" id="PF02635">
    <property type="entry name" value="DsrE"/>
    <property type="match status" value="1"/>
</dbReference>
<proteinExistence type="predicted"/>
<dbReference type="GO" id="GO:0016740">
    <property type="term" value="F:transferase activity"/>
    <property type="evidence" value="ECO:0007669"/>
    <property type="project" value="UniProtKB-KW"/>
</dbReference>
<dbReference type="OrthoDB" id="14516at2"/>
<dbReference type="InterPro" id="IPR027396">
    <property type="entry name" value="DsrEFH-like"/>
</dbReference>
<evidence type="ECO:0000313" key="1">
    <source>
        <dbReference type="EMBL" id="RLJ71214.1"/>
    </source>
</evidence>
<dbReference type="AlphaFoldDB" id="A0A497XSE3"/>
<accession>A0A497XSE3</accession>
<dbReference type="InterPro" id="IPR003787">
    <property type="entry name" value="Sulphur_relay_DsrE/F-like"/>
</dbReference>
<dbReference type="EMBL" id="RCCJ01000001">
    <property type="protein sequence ID" value="RLJ71214.1"/>
    <property type="molecule type" value="Genomic_DNA"/>
</dbReference>
<reference evidence="1 2" key="1">
    <citation type="submission" date="2018-10" db="EMBL/GenBank/DDBJ databases">
        <title>Genomic Encyclopedia of Archaeal and Bacterial Type Strains, Phase II (KMG-II): from individual species to whole genera.</title>
        <authorList>
            <person name="Goeker M."/>
        </authorList>
    </citation>
    <scope>NUCLEOTIDE SEQUENCE [LARGE SCALE GENOMIC DNA]</scope>
    <source>
        <strain evidence="1 2">DSM 16510</strain>
    </source>
</reference>
<comment type="caution">
    <text evidence="1">The sequence shown here is derived from an EMBL/GenBank/DDBJ whole genome shotgun (WGS) entry which is preliminary data.</text>
</comment>
<sequence>MRVLIVITSVPFAKDYNTILNIAKKLRDKGHDVSIFLSGNGSYYLIRPDASQLSELGVKVYFCAHSAHQRGVDKLPGWAQSSSTYNLSRMMGEFDKVIVFN</sequence>
<keyword evidence="1" id="KW-0808">Transferase</keyword>
<organism evidence="1 2">
    <name type="scientific">Hydrogenivirga caldilitoris</name>
    <dbReference type="NCBI Taxonomy" id="246264"/>
    <lineage>
        <taxon>Bacteria</taxon>
        <taxon>Pseudomonadati</taxon>
        <taxon>Aquificota</taxon>
        <taxon>Aquificia</taxon>
        <taxon>Aquificales</taxon>
        <taxon>Aquificaceae</taxon>
        <taxon>Hydrogenivirga</taxon>
    </lineage>
</organism>
<dbReference type="Gene3D" id="3.40.1260.10">
    <property type="entry name" value="DsrEFH-like"/>
    <property type="match status" value="1"/>
</dbReference>